<name>Q98MP7_RHILO</name>
<sequence length="197" mass="20870">MSNAATLQNEGGIVMLINRRRVLEVAAALPIISVASSITTSAASAAAFDFSSIKTVKQFGAEVIGRADLSRAACEVALKKATRADAKEFAGFELKEAETVIAVLKELGTPLPPMGDAAKSALEHIAGSAAGTAFDTAYIGAEYENHAFLRDLAEAYLKNSDPSDPSEQHGRQLATVAHWAFWEHTALTQRIARELAA</sequence>
<protein>
    <submittedName>
        <fullName evidence="1">Mlr0488 protein</fullName>
    </submittedName>
</protein>
<dbReference type="PROSITE" id="PS51318">
    <property type="entry name" value="TAT"/>
    <property type="match status" value="1"/>
</dbReference>
<dbReference type="InterPro" id="IPR006311">
    <property type="entry name" value="TAT_signal"/>
</dbReference>
<organism evidence="1 2">
    <name type="scientific">Mesorhizobium japonicum (strain LMG 29417 / CECT 9101 / MAFF 303099)</name>
    <name type="common">Mesorhizobium loti (strain MAFF 303099)</name>
    <dbReference type="NCBI Taxonomy" id="266835"/>
    <lineage>
        <taxon>Bacteria</taxon>
        <taxon>Pseudomonadati</taxon>
        <taxon>Pseudomonadota</taxon>
        <taxon>Alphaproteobacteria</taxon>
        <taxon>Hyphomicrobiales</taxon>
        <taxon>Phyllobacteriaceae</taxon>
        <taxon>Mesorhizobium</taxon>
    </lineage>
</organism>
<dbReference type="AlphaFoldDB" id="Q98MP7"/>
<dbReference type="EMBL" id="BA000012">
    <property type="protein sequence ID" value="BAB48066.1"/>
    <property type="molecule type" value="Genomic_DNA"/>
</dbReference>
<dbReference type="Proteomes" id="UP000000552">
    <property type="component" value="Chromosome"/>
</dbReference>
<reference evidence="1 2" key="1">
    <citation type="journal article" date="2000" name="DNA Res.">
        <title>Complete genome structure of the nitrogen-fixing symbiotic bacterium Mesorhizobium loti.</title>
        <authorList>
            <person name="Kaneko T."/>
            <person name="Nakamura Y."/>
            <person name="Sato S."/>
            <person name="Asamizu E."/>
            <person name="Kato T."/>
            <person name="Sasamoto S."/>
            <person name="Watanabe A."/>
            <person name="Idesawa K."/>
            <person name="Ishikawa A."/>
            <person name="Kawashima K."/>
            <person name="Kimura T."/>
            <person name="Kishida Y."/>
            <person name="Kiyokawa C."/>
            <person name="Kohara M."/>
            <person name="Matsumoto M."/>
            <person name="Matsuno A."/>
            <person name="Mochizuki Y."/>
            <person name="Nakayama S."/>
            <person name="Nakazaki N."/>
            <person name="Shimpo S."/>
            <person name="Sugimoto M."/>
            <person name="Takeuchi C."/>
            <person name="Yamada M."/>
            <person name="Tabata S."/>
        </authorList>
    </citation>
    <scope>NUCLEOTIDE SEQUENCE [LARGE SCALE GENOMIC DNA]</scope>
    <source>
        <strain evidence="2">LMG 29417 / CECT 9101 / MAFF 303099</strain>
    </source>
</reference>
<dbReference type="HOGENOM" id="CLU_1383172_0_0_5"/>
<dbReference type="eggNOG" id="COG3652">
    <property type="taxonomic scope" value="Bacteria"/>
</dbReference>
<dbReference type="KEGG" id="mlo:mlr0488"/>
<proteinExistence type="predicted"/>
<gene>
    <name evidence="1" type="ordered locus">mlr0488</name>
</gene>
<evidence type="ECO:0000313" key="2">
    <source>
        <dbReference type="Proteomes" id="UP000000552"/>
    </source>
</evidence>
<evidence type="ECO:0000313" key="1">
    <source>
        <dbReference type="EMBL" id="BAB48066.1"/>
    </source>
</evidence>
<accession>Q98MP7</accession>